<dbReference type="EMBL" id="CP090895">
    <property type="protein sequence ID" value="ULT86492.1"/>
    <property type="molecule type" value="Genomic_DNA"/>
</dbReference>
<feature type="compositionally biased region" description="Basic and acidic residues" evidence="1">
    <location>
        <begin position="270"/>
        <end position="309"/>
    </location>
</feature>
<feature type="domain" description="KANSL3 helical" evidence="2">
    <location>
        <begin position="780"/>
        <end position="951"/>
    </location>
</feature>
<organism evidence="3 4">
    <name type="scientific">Caenorhabditis briggsae</name>
    <dbReference type="NCBI Taxonomy" id="6238"/>
    <lineage>
        <taxon>Eukaryota</taxon>
        <taxon>Metazoa</taxon>
        <taxon>Ecdysozoa</taxon>
        <taxon>Nematoda</taxon>
        <taxon>Chromadorea</taxon>
        <taxon>Rhabditida</taxon>
        <taxon>Rhabditina</taxon>
        <taxon>Rhabditomorpha</taxon>
        <taxon>Rhabditoidea</taxon>
        <taxon>Rhabditidae</taxon>
        <taxon>Peloderinae</taxon>
        <taxon>Caenorhabditis</taxon>
    </lineage>
</organism>
<sequence>MDLLDLHLDLNAEGTSSSGRVTRRSQAAAPAVATPKAQPKTPKKSSTTPKAAATTTKTPVKTPAKTPKPSEAKKTPAKKTPAKKAKIVEEELAIEEEAAVKEEPASEETRSSSQESRGRSPSLDKRSRHKAKKRFSPSPVAKKRKTMTTSTPTTPAVAPKKKKSTATPQQEDLDASIESVRSEVEKLGEQNYDIPDEWKPSPDSSNIVEDAIVAAPATSTTQTPKPAKKGNGTSKKDQAATVARGRMSTSAAPEDSPEEIKQAKPRSSSVRKESTETNRRRSRKVVEKEEEEQAKKEEKVVEDAQEVKKKTPARRKSTVTFALKDQDNEPSTSEAPLNPNSALAIKKRLLGEATAPKPADKKIKKAARAAAEVAEDPEEPAPVQEEVKKEVKEEVKEEAEKEVKEATVDVPPAAPEVKESKKPASVPAPAATVAAAPTPTRASGRVSKPNRLYIDSTFNTEVLGRTRVTEQNPAKEQAQEPEEIPLPTSSRRKAGPSASAATPSTPRPPPTPKPVPVINGVLRGYVPSVKIPLDDYEVEGVVVKLNEEVNEVLDVLLFKVCEDGLVKHEDIDPKVVKAKIKAKIDHTKRMRLQARKLDIQMNAAVKTPSTSDEIGKRKRQAPRALDDMYWTPPVNRQKPKERSEEPEESPALVDYEEEEEEEEPVPKEERRQQKARRSISNLFDAEMDASIKEAKNYTVRFDSYIKPKLNYAQKNSKIKLMSRKRQSADPDDFYYHELLADQVSPSTSNVENEGGGEPEIDVVVGVDAEPEEVPTEQAIIELRTAALDIAEQVIVILPRPTRHDGKPFSLEHLQTKAMEHLEPRQLVLNDAVTIVLNQFTYESTPPTRSVDEQGCMWHTITSANAQELKNLFAMTDSNREDAICWAHLFLLENLPVNYLASYLSVLRYAKRMFQDPARIQYIINSTKDDNDVDWGQVTSIVKAFAHKKYNEPGTDLLKGTIPLHRFENTVFLLVPPTLTIGDQKQHHRQQYGRIFRWLQSIGHPDSELISCTEHVDATCSVAEYLSDVVVDKICTSVKQRNLERPHCKVVLVGYGASTYLVHRAANLVGGISAIISIGFPVMSPLGRRGTADDEILLTYCPTLFIVGAEGKRFNSRAMAEMRESMIANTGLVVVGHASDTLLVPTSMLLRIGISQTVVYRMMLEKIMDFLSLPALRDQSNSELNPIELNNIFELDSSFLKGDKGLSGLVFASTPSSPSPSPVGLSGRRATVSGSEESYKKKRDPPYLLTSSGGPLTPSPRSDDFLAFQNLMTSSVATADDMPRRASMSASPRVIERGDFRAPRPSVQSPRGPLDPASISLN</sequence>
<feature type="compositionally biased region" description="Low complexity" evidence="1">
    <location>
        <begin position="423"/>
        <end position="439"/>
    </location>
</feature>
<evidence type="ECO:0000256" key="1">
    <source>
        <dbReference type="SAM" id="MobiDB-lite"/>
    </source>
</evidence>
<evidence type="ECO:0000313" key="4">
    <source>
        <dbReference type="Proteomes" id="UP000827892"/>
    </source>
</evidence>
<feature type="compositionally biased region" description="Polar residues" evidence="1">
    <location>
        <begin position="329"/>
        <end position="340"/>
    </location>
</feature>
<evidence type="ECO:0000259" key="2">
    <source>
        <dbReference type="Pfam" id="PF23154"/>
    </source>
</evidence>
<evidence type="ECO:0000313" key="3">
    <source>
        <dbReference type="EMBL" id="ULT86492.1"/>
    </source>
</evidence>
<feature type="compositionally biased region" description="Low complexity" evidence="1">
    <location>
        <begin position="147"/>
        <end position="158"/>
    </location>
</feature>
<proteinExistence type="predicted"/>
<feature type="compositionally biased region" description="Low complexity" evidence="1">
    <location>
        <begin position="14"/>
        <end position="67"/>
    </location>
</feature>
<accession>A0AAE9CXP7</accession>
<feature type="region of interest" description="Disordered" evidence="1">
    <location>
        <begin position="464"/>
        <end position="516"/>
    </location>
</feature>
<dbReference type="InterPro" id="IPR056519">
    <property type="entry name" value="KANSL3_1st"/>
</dbReference>
<dbReference type="PANTHER" id="PTHR13136">
    <property type="entry name" value="TESTIS DEVELOPMENT PROTEIN PRTD"/>
    <property type="match status" value="1"/>
</dbReference>
<gene>
    <name evidence="3" type="ORF">L3Y34_006293</name>
</gene>
<feature type="compositionally biased region" description="Basic and acidic residues" evidence="1">
    <location>
        <begin position="1"/>
        <end position="10"/>
    </location>
</feature>
<feature type="compositionally biased region" description="Basic and acidic residues" evidence="1">
    <location>
        <begin position="385"/>
        <end position="407"/>
    </location>
</feature>
<feature type="compositionally biased region" description="Basic residues" evidence="1">
    <location>
        <begin position="75"/>
        <end position="85"/>
    </location>
</feature>
<dbReference type="PANTHER" id="PTHR13136:SF16">
    <property type="entry name" value="KAT8 REGULATORY NSL COMPLEX SUBUNIT 3"/>
    <property type="match status" value="1"/>
</dbReference>
<feature type="region of interest" description="Disordered" evidence="1">
    <location>
        <begin position="601"/>
        <end position="677"/>
    </location>
</feature>
<dbReference type="InterPro" id="IPR026555">
    <property type="entry name" value="NSL3/Tex30"/>
</dbReference>
<feature type="compositionally biased region" description="Acidic residues" evidence="1">
    <location>
        <begin position="644"/>
        <end position="663"/>
    </location>
</feature>
<dbReference type="Proteomes" id="UP000827892">
    <property type="component" value="Chromosome V"/>
</dbReference>
<name>A0AAE9CXP7_CAEBR</name>
<feature type="compositionally biased region" description="Basic and acidic residues" evidence="1">
    <location>
        <begin position="98"/>
        <end position="125"/>
    </location>
</feature>
<feature type="compositionally biased region" description="Pro residues" evidence="1">
    <location>
        <begin position="505"/>
        <end position="515"/>
    </location>
</feature>
<feature type="region of interest" description="Disordered" evidence="1">
    <location>
        <begin position="1212"/>
        <end position="1262"/>
    </location>
</feature>
<reference evidence="3 4" key="1">
    <citation type="submission" date="2022-02" db="EMBL/GenBank/DDBJ databases">
        <title>Chromosome-level reference genomes for two strains of Caenorhabditis briggsae: an improved platform for comparative genomics.</title>
        <authorList>
            <person name="Stevens L."/>
            <person name="Andersen E.C."/>
        </authorList>
    </citation>
    <scope>NUCLEOTIDE SEQUENCE [LARGE SCALE GENOMIC DNA]</scope>
    <source>
        <strain evidence="3">QX1410_ONT</strain>
        <tissue evidence="3">Whole-organism</tissue>
    </source>
</reference>
<feature type="region of interest" description="Disordered" evidence="1">
    <location>
        <begin position="1275"/>
        <end position="1321"/>
    </location>
</feature>
<feature type="compositionally biased region" description="Basic residues" evidence="1">
    <location>
        <begin position="126"/>
        <end position="146"/>
    </location>
</feature>
<dbReference type="Pfam" id="PF23154">
    <property type="entry name" value="KANSL3_1st"/>
    <property type="match status" value="1"/>
</dbReference>
<feature type="region of interest" description="Disordered" evidence="1">
    <location>
        <begin position="1"/>
        <end position="340"/>
    </location>
</feature>
<protein>
    <recommendedName>
        <fullName evidence="2">KANSL3 helical domain-containing protein</fullName>
    </recommendedName>
</protein>
<feature type="region of interest" description="Disordered" evidence="1">
    <location>
        <begin position="352"/>
        <end position="452"/>
    </location>
</feature>